<gene>
    <name evidence="2" type="ORF">FJZ47_02650</name>
</gene>
<feature type="domain" description="Hydantoinase B/oxoprolinase" evidence="1">
    <location>
        <begin position="6"/>
        <end position="524"/>
    </location>
</feature>
<protein>
    <submittedName>
        <fullName evidence="2">Hydantoinase B/oxoprolinase family protein</fullName>
    </submittedName>
</protein>
<comment type="caution">
    <text evidence="2">The sequence shown here is derived from an EMBL/GenBank/DDBJ whole genome shotgun (WGS) entry which is preliminary data.</text>
</comment>
<dbReference type="GO" id="GO:0006749">
    <property type="term" value="P:glutathione metabolic process"/>
    <property type="evidence" value="ECO:0007669"/>
    <property type="project" value="TreeGrafter"/>
</dbReference>
<name>A0A937VXF4_UNCTE</name>
<dbReference type="AlphaFoldDB" id="A0A937VXF4"/>
<organism evidence="2 3">
    <name type="scientific">Tectimicrobiota bacterium</name>
    <dbReference type="NCBI Taxonomy" id="2528274"/>
    <lineage>
        <taxon>Bacteria</taxon>
        <taxon>Pseudomonadati</taxon>
        <taxon>Nitrospinota/Tectimicrobiota group</taxon>
        <taxon>Candidatus Tectimicrobiota</taxon>
    </lineage>
</organism>
<sequence length="598" mass="65028">MTDVGDPIAFELFKNALFAIADEMALTIVRTTYSGVLKDNMDFSTAFADADGKLVAQGLTLPGHLGSIPTALEATMRHYGASMRPGDVFIMNDPFDGGMHLPDIFVFKPIYQAGQRLAFAATVCHHTDVGGRVAGSNASDSTEIYQEGLRIPPLKMYDAGQRNDTLFALLEKNVRVPVKVFGDLRAQLAACHIAERQFLDLVQRYGADTVQGYMTEVIDYAERLTRAAIRELPDGVYCFEDWIDDDGVDYGKPIRLCVTLTKQGDHMLADWTGSASQVKGAINNTLSFTKAATYCAIRSILPPGIPNNEGVFRAIEVIAPAGTIANAVLPAACAARGLTGFRMVDCCFGALAMMVPERVFAASDGGNTGISIGGYHADRSPFIYVDFTCGTWGGRPFADGLDGNSNMFANMASTSVEITEAEHPIAILAYEFVPDRAGPGKYRGGTPYRRDYRFLEAEGILQVRADRHTFRPYGLYGGYPGKASWNYLNPESENRLLESKFTMTIRQGDVFRHEVAGAGGWGDPLERDPAAVLKDVRNELLSLRAAADDYGVVMQCATWTVDLAATQRLRATLRAARGWTAVPSVLTDEPPKRTDAAA</sequence>
<evidence type="ECO:0000313" key="3">
    <source>
        <dbReference type="Proteomes" id="UP000712673"/>
    </source>
</evidence>
<dbReference type="Proteomes" id="UP000712673">
    <property type="component" value="Unassembled WGS sequence"/>
</dbReference>
<evidence type="ECO:0000313" key="2">
    <source>
        <dbReference type="EMBL" id="MBM3222692.1"/>
    </source>
</evidence>
<dbReference type="InterPro" id="IPR003692">
    <property type="entry name" value="Hydantoinase_B"/>
</dbReference>
<dbReference type="PANTHER" id="PTHR11365:SF23">
    <property type="entry name" value="HYPOTHETICAL 5-OXOPROLINASE (EUROFUNG)-RELATED"/>
    <property type="match status" value="1"/>
</dbReference>
<dbReference type="InterPro" id="IPR045079">
    <property type="entry name" value="Oxoprolinase-like"/>
</dbReference>
<dbReference type="GO" id="GO:0017168">
    <property type="term" value="F:5-oxoprolinase (ATP-hydrolyzing) activity"/>
    <property type="evidence" value="ECO:0007669"/>
    <property type="project" value="TreeGrafter"/>
</dbReference>
<reference evidence="2" key="1">
    <citation type="submission" date="2019-03" db="EMBL/GenBank/DDBJ databases">
        <title>Lake Tanganyika Metagenome-Assembled Genomes (MAGs).</title>
        <authorList>
            <person name="Tran P."/>
        </authorList>
    </citation>
    <scope>NUCLEOTIDE SEQUENCE</scope>
    <source>
        <strain evidence="2">K_DeepCast_65m_m2_066</strain>
    </source>
</reference>
<dbReference type="GO" id="GO:0005829">
    <property type="term" value="C:cytosol"/>
    <property type="evidence" value="ECO:0007669"/>
    <property type="project" value="TreeGrafter"/>
</dbReference>
<dbReference type="EMBL" id="VGLS01000044">
    <property type="protein sequence ID" value="MBM3222692.1"/>
    <property type="molecule type" value="Genomic_DNA"/>
</dbReference>
<dbReference type="Pfam" id="PF02538">
    <property type="entry name" value="Hydantoinase_B"/>
    <property type="match status" value="1"/>
</dbReference>
<dbReference type="PANTHER" id="PTHR11365">
    <property type="entry name" value="5-OXOPROLINASE RELATED"/>
    <property type="match status" value="1"/>
</dbReference>
<evidence type="ECO:0000259" key="1">
    <source>
        <dbReference type="Pfam" id="PF02538"/>
    </source>
</evidence>
<proteinExistence type="predicted"/>
<accession>A0A937VXF4</accession>